<protein>
    <recommendedName>
        <fullName evidence="3">7TM GPCR serpentine receptor class x (Srx) domain-containing protein</fullName>
    </recommendedName>
</protein>
<reference evidence="4 5" key="1">
    <citation type="submission" date="2022-04" db="EMBL/GenBank/DDBJ databases">
        <title>Chromosome-level reference genomes for two strains of Caenorhabditis briggsae: an improved platform for comparative genomics.</title>
        <authorList>
            <person name="Stevens L."/>
            <person name="Andersen E."/>
        </authorList>
    </citation>
    <scope>NUCLEOTIDE SEQUENCE [LARGE SCALE GENOMIC DNA]</scope>
    <source>
        <strain evidence="4">VX34</strain>
        <tissue evidence="4">Whole-organism</tissue>
    </source>
</reference>
<sequence>MSFLLSTLYNVDLLAYGGLVETADEMFIWALALTFIPFAINGVTFMKFWQIRRRSTRDAEKWKLAKRNMIQFVQTVFQDSITIVHHRLWYFLCQTFVWQTLHTLDGFIMTMFNDKLTLLRKSIIARISPAHSHQAPRADRRVTPPTAVVS</sequence>
<name>A0AAE9JJK8_CAEBR</name>
<keyword evidence="2" id="KW-1133">Transmembrane helix</keyword>
<evidence type="ECO:0000313" key="4">
    <source>
        <dbReference type="EMBL" id="UMM32255.1"/>
    </source>
</evidence>
<evidence type="ECO:0000313" key="5">
    <source>
        <dbReference type="Proteomes" id="UP000829354"/>
    </source>
</evidence>
<keyword evidence="5" id="KW-1185">Reference proteome</keyword>
<feature type="region of interest" description="Disordered" evidence="1">
    <location>
        <begin position="131"/>
        <end position="150"/>
    </location>
</feature>
<dbReference type="EMBL" id="CP092624">
    <property type="protein sequence ID" value="UMM32255.1"/>
    <property type="molecule type" value="Genomic_DNA"/>
</dbReference>
<feature type="domain" description="7TM GPCR serpentine receptor class x (Srx)" evidence="3">
    <location>
        <begin position="24"/>
        <end position="113"/>
    </location>
</feature>
<evidence type="ECO:0000256" key="2">
    <source>
        <dbReference type="SAM" id="Phobius"/>
    </source>
</evidence>
<proteinExistence type="predicted"/>
<dbReference type="Proteomes" id="UP000829354">
    <property type="component" value="Chromosome V"/>
</dbReference>
<dbReference type="AlphaFoldDB" id="A0AAE9JJK8"/>
<dbReference type="Pfam" id="PF10328">
    <property type="entry name" value="7TM_GPCR_Srx"/>
    <property type="match status" value="1"/>
</dbReference>
<keyword evidence="2" id="KW-0472">Membrane</keyword>
<evidence type="ECO:0000256" key="1">
    <source>
        <dbReference type="SAM" id="MobiDB-lite"/>
    </source>
</evidence>
<organism evidence="4 5">
    <name type="scientific">Caenorhabditis briggsae</name>
    <dbReference type="NCBI Taxonomy" id="6238"/>
    <lineage>
        <taxon>Eukaryota</taxon>
        <taxon>Metazoa</taxon>
        <taxon>Ecdysozoa</taxon>
        <taxon>Nematoda</taxon>
        <taxon>Chromadorea</taxon>
        <taxon>Rhabditida</taxon>
        <taxon>Rhabditina</taxon>
        <taxon>Rhabditomorpha</taxon>
        <taxon>Rhabditoidea</taxon>
        <taxon>Rhabditidae</taxon>
        <taxon>Peloderinae</taxon>
        <taxon>Caenorhabditis</taxon>
    </lineage>
</organism>
<keyword evidence="2" id="KW-0812">Transmembrane</keyword>
<accession>A0AAE9JJK8</accession>
<dbReference type="PANTHER" id="PTHR23013:SF14">
    <property type="entry name" value="7TM GPCR SERPENTINE RECEPTOR CLASS X (SRX) DOMAIN-CONTAINING PROTEIN"/>
    <property type="match status" value="1"/>
</dbReference>
<dbReference type="PANTHER" id="PTHR23013">
    <property type="entry name" value="SERPENTINE RECEPTOR"/>
    <property type="match status" value="1"/>
</dbReference>
<evidence type="ECO:0000259" key="3">
    <source>
        <dbReference type="Pfam" id="PF10328"/>
    </source>
</evidence>
<dbReference type="InterPro" id="IPR019430">
    <property type="entry name" value="7TM_GPCR_serpentine_rcpt_Srx"/>
</dbReference>
<gene>
    <name evidence="4" type="ORF">L5515_006121</name>
</gene>
<feature type="transmembrane region" description="Helical" evidence="2">
    <location>
        <begin position="26"/>
        <end position="49"/>
    </location>
</feature>